<dbReference type="GO" id="GO:0043226">
    <property type="term" value="C:organelle"/>
    <property type="evidence" value="ECO:0007669"/>
    <property type="project" value="UniProtKB-ARBA"/>
</dbReference>
<name>A0A1V9Z110_9STRA</name>
<protein>
    <recommendedName>
        <fullName evidence="4">EF-hand domain-containing protein</fullName>
    </recommendedName>
</protein>
<evidence type="ECO:0000313" key="5">
    <source>
        <dbReference type="EMBL" id="OQR91685.1"/>
    </source>
</evidence>
<feature type="domain" description="EF-hand" evidence="4">
    <location>
        <begin position="93"/>
        <end position="128"/>
    </location>
</feature>
<evidence type="ECO:0000313" key="6">
    <source>
        <dbReference type="Proteomes" id="UP000243217"/>
    </source>
</evidence>
<dbReference type="PROSITE" id="PS00018">
    <property type="entry name" value="EF_HAND_1"/>
    <property type="match status" value="2"/>
</dbReference>
<evidence type="ECO:0000256" key="2">
    <source>
        <dbReference type="ARBA" id="ARBA00022737"/>
    </source>
</evidence>
<dbReference type="InterPro" id="IPR011992">
    <property type="entry name" value="EF-hand-dom_pair"/>
</dbReference>
<feature type="domain" description="EF-hand" evidence="4">
    <location>
        <begin position="57"/>
        <end position="92"/>
    </location>
</feature>
<dbReference type="InterPro" id="IPR002048">
    <property type="entry name" value="EF_hand_dom"/>
</dbReference>
<gene>
    <name evidence="5" type="ORF">THRCLA_08911</name>
</gene>
<dbReference type="STRING" id="74557.A0A1V9Z110"/>
<dbReference type="EMBL" id="JNBS01002398">
    <property type="protein sequence ID" value="OQR91685.1"/>
    <property type="molecule type" value="Genomic_DNA"/>
</dbReference>
<keyword evidence="3" id="KW-0106">Calcium</keyword>
<dbReference type="PROSITE" id="PS50222">
    <property type="entry name" value="EF_HAND_2"/>
    <property type="match status" value="2"/>
</dbReference>
<accession>A0A1V9Z110</accession>
<dbReference type="AlphaFoldDB" id="A0A1V9Z110"/>
<sequence length="283" mass="32623">MEYHHSDRLPPLCRGRRIHSNTSKKKVQELERELLLDEERIWMKNHKKLRKFEFTTAEKRILKQWFDVLDADHSGFITTEELQDTLLTLGLVTRPNETQKIVKLIDTDGSGTVDFNEFMQALMPQHDKNHDDIDAKRMTMFLGLKKSMEEQTKGLLEAKTHVSMERRRFLVDTLTSQKLQDIDQAINDALHTNVKKQSPPRPTTNAIRLSGLNDMFRRAADANKSKAEALLRLKSRASRIRDEAIVVETQMVIARRIEARSKCPSGKNVHLPNIVTSYSSPAL</sequence>
<comment type="similarity">
    <text evidence="1">Belongs to the centrin family.</text>
</comment>
<comment type="caution">
    <text evidence="5">The sequence shown here is derived from an EMBL/GenBank/DDBJ whole genome shotgun (WGS) entry which is preliminary data.</text>
</comment>
<evidence type="ECO:0000256" key="1">
    <source>
        <dbReference type="ARBA" id="ARBA00005253"/>
    </source>
</evidence>
<dbReference type="GO" id="GO:0005509">
    <property type="term" value="F:calcium ion binding"/>
    <property type="evidence" value="ECO:0007669"/>
    <property type="project" value="InterPro"/>
</dbReference>
<dbReference type="SMART" id="SM00054">
    <property type="entry name" value="EFh"/>
    <property type="match status" value="2"/>
</dbReference>
<proteinExistence type="inferred from homology"/>
<dbReference type="Pfam" id="PF13499">
    <property type="entry name" value="EF-hand_7"/>
    <property type="match status" value="1"/>
</dbReference>
<keyword evidence="6" id="KW-1185">Reference proteome</keyword>
<dbReference type="Proteomes" id="UP000243217">
    <property type="component" value="Unassembled WGS sequence"/>
</dbReference>
<dbReference type="CDD" id="cd00051">
    <property type="entry name" value="EFh"/>
    <property type="match status" value="1"/>
</dbReference>
<keyword evidence="2" id="KW-0677">Repeat</keyword>
<evidence type="ECO:0000259" key="4">
    <source>
        <dbReference type="PROSITE" id="PS50222"/>
    </source>
</evidence>
<dbReference type="InterPro" id="IPR018247">
    <property type="entry name" value="EF_Hand_1_Ca_BS"/>
</dbReference>
<organism evidence="5 6">
    <name type="scientific">Thraustotheca clavata</name>
    <dbReference type="NCBI Taxonomy" id="74557"/>
    <lineage>
        <taxon>Eukaryota</taxon>
        <taxon>Sar</taxon>
        <taxon>Stramenopiles</taxon>
        <taxon>Oomycota</taxon>
        <taxon>Saprolegniomycetes</taxon>
        <taxon>Saprolegniales</taxon>
        <taxon>Achlyaceae</taxon>
        <taxon>Thraustotheca</taxon>
    </lineage>
</organism>
<dbReference type="Gene3D" id="1.10.238.10">
    <property type="entry name" value="EF-hand"/>
    <property type="match status" value="1"/>
</dbReference>
<reference evidence="5 6" key="1">
    <citation type="journal article" date="2014" name="Genome Biol. Evol.">
        <title>The secreted proteins of Achlya hypogyna and Thraustotheca clavata identify the ancestral oomycete secretome and reveal gene acquisitions by horizontal gene transfer.</title>
        <authorList>
            <person name="Misner I."/>
            <person name="Blouin N."/>
            <person name="Leonard G."/>
            <person name="Richards T.A."/>
            <person name="Lane C.E."/>
        </authorList>
    </citation>
    <scope>NUCLEOTIDE SEQUENCE [LARGE SCALE GENOMIC DNA]</scope>
    <source>
        <strain evidence="5 6">ATCC 34112</strain>
    </source>
</reference>
<dbReference type="OrthoDB" id="418595at2759"/>
<evidence type="ECO:0000256" key="3">
    <source>
        <dbReference type="ARBA" id="ARBA00022837"/>
    </source>
</evidence>
<dbReference type="FunFam" id="1.10.238.10:FF:000178">
    <property type="entry name" value="Calmodulin-2 A"/>
    <property type="match status" value="1"/>
</dbReference>
<dbReference type="SUPFAM" id="SSF47473">
    <property type="entry name" value="EF-hand"/>
    <property type="match status" value="1"/>
</dbReference>